<comment type="caution">
    <text evidence="1">The sequence shown here is derived from an EMBL/GenBank/DDBJ whole genome shotgun (WGS) entry which is preliminary data.</text>
</comment>
<proteinExistence type="predicted"/>
<dbReference type="Proteomes" id="UP001056120">
    <property type="component" value="Linkage Group LG08"/>
</dbReference>
<gene>
    <name evidence="1" type="ORF">L1987_24406</name>
</gene>
<name>A0ACB9IKD6_9ASTR</name>
<dbReference type="EMBL" id="CM042025">
    <property type="protein sequence ID" value="KAI3808455.1"/>
    <property type="molecule type" value="Genomic_DNA"/>
</dbReference>
<keyword evidence="2" id="KW-1185">Reference proteome</keyword>
<sequence>MTSKQLHVAIISSPGIGHLLPVLLLGHRLATHHNLHVTILPVITTATSPALSQLLTSFTTNLSVIQIPAADISSISPPDASIVTQLCVMMRETIPAIRTTVSSMASRPHVLIGDIFATESWVIAEEFGIPKYVFVTGNAWFTGLFTYSPVLDMQIVGQYVDQKDPLEIPGCKPVRPEDVVDPMLNRDHETYGVYIKQAIGVALADGMLINTWEDLEPQSLDALRTNEILRSVINHKPVYTVGPVIKRHESHVLKNEVVEWLDKQPERSVIYVSFGSGGTISVEQMKELAWGLELSKQRFVWVVRPPTEQCSDGSFLKAGQSGGPDGCPSGPCGYLPQGFLTRTEKIGIVVSSWAPQVEILNHRSVVGFLTHCGWNSTLESITSGVPMIAWPLYAEQKMNATMLTEELKVAVRPEVLPTKKVVGREEVARMVMDLVEGEEGKGMKVRVNILKEDAKKAISENGSSYISVCKFVEDCWSRIK</sequence>
<protein>
    <submittedName>
        <fullName evidence="1">Uncharacterized protein</fullName>
    </submittedName>
</protein>
<reference evidence="1 2" key="2">
    <citation type="journal article" date="2022" name="Mol. Ecol. Resour.">
        <title>The genomes of chicory, endive, great burdock and yacon provide insights into Asteraceae paleo-polyploidization history and plant inulin production.</title>
        <authorList>
            <person name="Fan W."/>
            <person name="Wang S."/>
            <person name="Wang H."/>
            <person name="Wang A."/>
            <person name="Jiang F."/>
            <person name="Liu H."/>
            <person name="Zhao H."/>
            <person name="Xu D."/>
            <person name="Zhang Y."/>
        </authorList>
    </citation>
    <scope>NUCLEOTIDE SEQUENCE [LARGE SCALE GENOMIC DNA]</scope>
    <source>
        <strain evidence="2">cv. Yunnan</strain>
        <tissue evidence="1">Leaves</tissue>
    </source>
</reference>
<organism evidence="1 2">
    <name type="scientific">Smallanthus sonchifolius</name>
    <dbReference type="NCBI Taxonomy" id="185202"/>
    <lineage>
        <taxon>Eukaryota</taxon>
        <taxon>Viridiplantae</taxon>
        <taxon>Streptophyta</taxon>
        <taxon>Embryophyta</taxon>
        <taxon>Tracheophyta</taxon>
        <taxon>Spermatophyta</taxon>
        <taxon>Magnoliopsida</taxon>
        <taxon>eudicotyledons</taxon>
        <taxon>Gunneridae</taxon>
        <taxon>Pentapetalae</taxon>
        <taxon>asterids</taxon>
        <taxon>campanulids</taxon>
        <taxon>Asterales</taxon>
        <taxon>Asteraceae</taxon>
        <taxon>Asteroideae</taxon>
        <taxon>Heliantheae alliance</taxon>
        <taxon>Millerieae</taxon>
        <taxon>Smallanthus</taxon>
    </lineage>
</organism>
<evidence type="ECO:0000313" key="1">
    <source>
        <dbReference type="EMBL" id="KAI3808455.1"/>
    </source>
</evidence>
<evidence type="ECO:0000313" key="2">
    <source>
        <dbReference type="Proteomes" id="UP001056120"/>
    </source>
</evidence>
<accession>A0ACB9IKD6</accession>
<reference evidence="2" key="1">
    <citation type="journal article" date="2022" name="Mol. Ecol. Resour.">
        <title>The genomes of chicory, endive, great burdock and yacon provide insights into Asteraceae palaeo-polyploidization history and plant inulin production.</title>
        <authorList>
            <person name="Fan W."/>
            <person name="Wang S."/>
            <person name="Wang H."/>
            <person name="Wang A."/>
            <person name="Jiang F."/>
            <person name="Liu H."/>
            <person name="Zhao H."/>
            <person name="Xu D."/>
            <person name="Zhang Y."/>
        </authorList>
    </citation>
    <scope>NUCLEOTIDE SEQUENCE [LARGE SCALE GENOMIC DNA]</scope>
    <source>
        <strain evidence="2">cv. Yunnan</strain>
    </source>
</reference>